<sequence length="128" mass="14234">MHPRDLKSWCTACSLPNRDRTNNFIPPLERQGQVIVGGTGQKGGSGGMEGEGNLYSGNFSTDLDIANGQNTWSNKGIIILSYVYNKIEEQRKMKDKTHTDTFPSYKGTMYNVMITYVDQTTGNEATDD</sequence>
<dbReference type="Gramene" id="rna-AYBTSS11_LOCUS18668">
    <property type="protein sequence ID" value="CAJ1961320.1"/>
    <property type="gene ID" value="gene-AYBTSS11_LOCUS18668"/>
</dbReference>
<evidence type="ECO:0000313" key="2">
    <source>
        <dbReference type="Proteomes" id="UP001189624"/>
    </source>
</evidence>
<accession>A0AA86VZ65</accession>
<evidence type="ECO:0000313" key="1">
    <source>
        <dbReference type="EMBL" id="CAJ1961320.1"/>
    </source>
</evidence>
<dbReference type="Proteomes" id="UP001189624">
    <property type="component" value="Chromosome 6"/>
</dbReference>
<protein>
    <submittedName>
        <fullName evidence="1">Uncharacterized protein</fullName>
    </submittedName>
</protein>
<reference evidence="1" key="1">
    <citation type="submission" date="2023-10" db="EMBL/GenBank/DDBJ databases">
        <authorList>
            <person name="Domelevo Entfellner J.-B."/>
        </authorList>
    </citation>
    <scope>NUCLEOTIDE SEQUENCE</scope>
</reference>
<organism evidence="1 2">
    <name type="scientific">Sphenostylis stenocarpa</name>
    <dbReference type="NCBI Taxonomy" id="92480"/>
    <lineage>
        <taxon>Eukaryota</taxon>
        <taxon>Viridiplantae</taxon>
        <taxon>Streptophyta</taxon>
        <taxon>Embryophyta</taxon>
        <taxon>Tracheophyta</taxon>
        <taxon>Spermatophyta</taxon>
        <taxon>Magnoliopsida</taxon>
        <taxon>eudicotyledons</taxon>
        <taxon>Gunneridae</taxon>
        <taxon>Pentapetalae</taxon>
        <taxon>rosids</taxon>
        <taxon>fabids</taxon>
        <taxon>Fabales</taxon>
        <taxon>Fabaceae</taxon>
        <taxon>Papilionoideae</taxon>
        <taxon>50 kb inversion clade</taxon>
        <taxon>NPAAA clade</taxon>
        <taxon>indigoferoid/millettioid clade</taxon>
        <taxon>Phaseoleae</taxon>
        <taxon>Sphenostylis</taxon>
    </lineage>
</organism>
<dbReference type="EMBL" id="OY731403">
    <property type="protein sequence ID" value="CAJ1961320.1"/>
    <property type="molecule type" value="Genomic_DNA"/>
</dbReference>
<name>A0AA86VZ65_9FABA</name>
<keyword evidence="2" id="KW-1185">Reference proteome</keyword>
<proteinExistence type="predicted"/>
<gene>
    <name evidence="1" type="ORF">AYBTSS11_LOCUS18668</name>
</gene>
<dbReference type="AlphaFoldDB" id="A0AA86VZ65"/>